<dbReference type="AlphaFoldDB" id="A0A7X3KQP5"/>
<dbReference type="InterPro" id="IPR016181">
    <property type="entry name" value="Acyl_CoA_acyltransferase"/>
</dbReference>
<dbReference type="RefSeq" id="WP_160417747.1">
    <property type="nucleotide sequence ID" value="NZ_WTKP01000003.1"/>
</dbReference>
<keyword evidence="1" id="KW-0547">Nucleotide-binding</keyword>
<dbReference type="Pfam" id="PF21360">
    <property type="entry name" value="PylC-like_N"/>
    <property type="match status" value="1"/>
</dbReference>
<keyword evidence="5" id="KW-1185">Reference proteome</keyword>
<proteinExistence type="predicted"/>
<evidence type="ECO:0000256" key="1">
    <source>
        <dbReference type="PROSITE-ProRule" id="PRU00409"/>
    </source>
</evidence>
<dbReference type="InterPro" id="IPR048764">
    <property type="entry name" value="PylC_N"/>
</dbReference>
<name>A0A7X3KQP5_9GAMM</name>
<dbReference type="InterPro" id="IPR000182">
    <property type="entry name" value="GNAT_dom"/>
</dbReference>
<evidence type="ECO:0000259" key="2">
    <source>
        <dbReference type="PROSITE" id="PS50975"/>
    </source>
</evidence>
<dbReference type="Pfam" id="PF02655">
    <property type="entry name" value="ATP-grasp_3"/>
    <property type="match status" value="1"/>
</dbReference>
<dbReference type="GO" id="GO:0005524">
    <property type="term" value="F:ATP binding"/>
    <property type="evidence" value="ECO:0007669"/>
    <property type="project" value="UniProtKB-UniRule"/>
</dbReference>
<dbReference type="Gene3D" id="3.40.630.30">
    <property type="match status" value="1"/>
</dbReference>
<sequence length="528" mass="58846">MSATQRTTLEGSRLVLVPLEKRHLSKRVEYINDPAVQATLNFDYPTSLAKTEAWFSKNVLAANRVDFALESKSGDVIGFGGYVNVDRVVKKAELYIFIGKDYWSGGYGREAYKIITNYGFIELGLNRVYGYQLGNNHKANNSVKKIGWSVEGFLKDDIYSHGELKGRSVVAILRDEWAANGVYDEVLSKQACNRMVNVLLACAGRRHYLASYFNQALGQTGRVVGTDMDLSSPALQACDAAHKLPGVFSENYLDALKEVVIKEKVDMVFSLNDLEIGLLAENRDQFERETGATVYVPPVETYQICSDKWHTYQFARELGIDTPETFISIDKALRALKLGEVRFPLIVKPRWGSASIGLFVVESEDDLEATFQACKNAVAKSALASLGTENAVIIQEVIVGSEFGVDVLYGKNEKFIGFSVKRKTCMRAGETDKSVTVSPDPFSAIVEKLVSVLPHRGNMDCDFFERDGRFYLLELNPRFGGGYPFTHMAGANHVQMLIDDYQGRELIPYSYQLGKAFAKFDTLVEVSV</sequence>
<dbReference type="Gene3D" id="3.40.50.20">
    <property type="match status" value="1"/>
</dbReference>
<feature type="domain" description="ATP-grasp" evidence="2">
    <location>
        <begin position="312"/>
        <end position="502"/>
    </location>
</feature>
<dbReference type="NCBIfam" id="NF009404">
    <property type="entry name" value="PRK12767.1-3"/>
    <property type="match status" value="1"/>
</dbReference>
<dbReference type="Proteomes" id="UP000437638">
    <property type="component" value="Unassembled WGS sequence"/>
</dbReference>
<organism evidence="4 5">
    <name type="scientific">Vreelandella zhuhanensis</name>
    <dbReference type="NCBI Taxonomy" id="2684210"/>
    <lineage>
        <taxon>Bacteria</taxon>
        <taxon>Pseudomonadati</taxon>
        <taxon>Pseudomonadota</taxon>
        <taxon>Gammaproteobacteria</taxon>
        <taxon>Oceanospirillales</taxon>
        <taxon>Halomonadaceae</taxon>
        <taxon>Vreelandella</taxon>
    </lineage>
</organism>
<dbReference type="InterPro" id="IPR011761">
    <property type="entry name" value="ATP-grasp"/>
</dbReference>
<comment type="caution">
    <text evidence="4">The sequence shown here is derived from an EMBL/GenBank/DDBJ whole genome shotgun (WGS) entry which is preliminary data.</text>
</comment>
<dbReference type="InterPro" id="IPR003806">
    <property type="entry name" value="ATP-grasp_PylC-type"/>
</dbReference>
<dbReference type="GO" id="GO:0016747">
    <property type="term" value="F:acyltransferase activity, transferring groups other than amino-acyl groups"/>
    <property type="evidence" value="ECO:0007669"/>
    <property type="project" value="InterPro"/>
</dbReference>
<dbReference type="PANTHER" id="PTHR43792">
    <property type="entry name" value="GNAT FAMILY, PUTATIVE (AFU_ORTHOLOGUE AFUA_3G00765)-RELATED-RELATED"/>
    <property type="match status" value="1"/>
</dbReference>
<protein>
    <submittedName>
        <fullName evidence="4">GNAT family N-acetyltransferase</fullName>
    </submittedName>
</protein>
<dbReference type="Pfam" id="PF13302">
    <property type="entry name" value="Acetyltransf_3"/>
    <property type="match status" value="1"/>
</dbReference>
<dbReference type="GO" id="GO:0046872">
    <property type="term" value="F:metal ion binding"/>
    <property type="evidence" value="ECO:0007669"/>
    <property type="project" value="InterPro"/>
</dbReference>
<gene>
    <name evidence="4" type="ORF">GPM19_04765</name>
</gene>
<dbReference type="PROSITE" id="PS50975">
    <property type="entry name" value="ATP_GRASP"/>
    <property type="match status" value="1"/>
</dbReference>
<dbReference type="InterPro" id="IPR051531">
    <property type="entry name" value="N-acetyltransferase"/>
</dbReference>
<feature type="domain" description="N-acetyltransferase" evidence="3">
    <location>
        <begin position="14"/>
        <end position="176"/>
    </location>
</feature>
<dbReference type="PROSITE" id="PS51186">
    <property type="entry name" value="GNAT"/>
    <property type="match status" value="1"/>
</dbReference>
<evidence type="ECO:0000313" key="5">
    <source>
        <dbReference type="Proteomes" id="UP000437638"/>
    </source>
</evidence>
<keyword evidence="4" id="KW-0808">Transferase</keyword>
<evidence type="ECO:0000313" key="4">
    <source>
        <dbReference type="EMBL" id="MWJ27526.1"/>
    </source>
</evidence>
<dbReference type="SUPFAM" id="SSF55729">
    <property type="entry name" value="Acyl-CoA N-acyltransferases (Nat)"/>
    <property type="match status" value="1"/>
</dbReference>
<reference evidence="4 5" key="1">
    <citation type="submission" date="2019-12" db="EMBL/GenBank/DDBJ databases">
        <title>Halomonas rutogse sp. nov. isolated from two lakes on Tibetan Plateau.</title>
        <authorList>
            <person name="Gao P."/>
        </authorList>
    </citation>
    <scope>NUCLEOTIDE SEQUENCE [LARGE SCALE GENOMIC DNA]</scope>
    <source>
        <strain evidence="4 5">ZH2S</strain>
    </source>
</reference>
<accession>A0A7X3KQP5</accession>
<dbReference type="SUPFAM" id="SSF56059">
    <property type="entry name" value="Glutathione synthetase ATP-binding domain-like"/>
    <property type="match status" value="1"/>
</dbReference>
<dbReference type="Gene3D" id="3.30.470.20">
    <property type="entry name" value="ATP-grasp fold, B domain"/>
    <property type="match status" value="1"/>
</dbReference>
<evidence type="ECO:0000259" key="3">
    <source>
        <dbReference type="PROSITE" id="PS51186"/>
    </source>
</evidence>
<keyword evidence="1" id="KW-0067">ATP-binding</keyword>
<dbReference type="InterPro" id="IPR013815">
    <property type="entry name" value="ATP_grasp_subdomain_1"/>
</dbReference>
<dbReference type="Gene3D" id="3.30.1490.20">
    <property type="entry name" value="ATP-grasp fold, A domain"/>
    <property type="match status" value="1"/>
</dbReference>
<dbReference type="EMBL" id="WTKP01000003">
    <property type="protein sequence ID" value="MWJ27526.1"/>
    <property type="molecule type" value="Genomic_DNA"/>
</dbReference>